<evidence type="ECO:0000256" key="3">
    <source>
        <dbReference type="ARBA" id="ARBA00022771"/>
    </source>
</evidence>
<evidence type="ECO:0000256" key="1">
    <source>
        <dbReference type="ARBA" id="ARBA00004123"/>
    </source>
</evidence>
<organism evidence="6 7">
    <name type="scientific">Brachionus plicatilis</name>
    <name type="common">Marine rotifer</name>
    <name type="synonym">Brachionus muelleri</name>
    <dbReference type="NCBI Taxonomy" id="10195"/>
    <lineage>
        <taxon>Eukaryota</taxon>
        <taxon>Metazoa</taxon>
        <taxon>Spiralia</taxon>
        <taxon>Gnathifera</taxon>
        <taxon>Rotifera</taxon>
        <taxon>Eurotatoria</taxon>
        <taxon>Monogononta</taxon>
        <taxon>Pseudotrocha</taxon>
        <taxon>Ploima</taxon>
        <taxon>Brachionidae</taxon>
        <taxon>Brachionus</taxon>
    </lineage>
</organism>
<evidence type="ECO:0000256" key="4">
    <source>
        <dbReference type="ARBA" id="ARBA00022833"/>
    </source>
</evidence>
<dbReference type="OrthoDB" id="1869581at2759"/>
<dbReference type="SUPFAM" id="SSF53098">
    <property type="entry name" value="Ribonuclease H-like"/>
    <property type="match status" value="1"/>
</dbReference>
<dbReference type="InterPro" id="IPR012337">
    <property type="entry name" value="RNaseH-like_sf"/>
</dbReference>
<dbReference type="Proteomes" id="UP000276133">
    <property type="component" value="Unassembled WGS sequence"/>
</dbReference>
<keyword evidence="3" id="KW-0863">Zinc-finger</keyword>
<reference evidence="6 7" key="1">
    <citation type="journal article" date="2018" name="Sci. Rep.">
        <title>Genomic signatures of local adaptation to the degree of environmental predictability in rotifers.</title>
        <authorList>
            <person name="Franch-Gras L."/>
            <person name="Hahn C."/>
            <person name="Garcia-Roger E.M."/>
            <person name="Carmona M.J."/>
            <person name="Serra M."/>
            <person name="Gomez A."/>
        </authorList>
    </citation>
    <scope>NUCLEOTIDE SEQUENCE [LARGE SCALE GENOMIC DNA]</scope>
    <source>
        <strain evidence="6">HYR1</strain>
    </source>
</reference>
<evidence type="ECO:0000313" key="6">
    <source>
        <dbReference type="EMBL" id="RNA02652.1"/>
    </source>
</evidence>
<keyword evidence="7" id="KW-1185">Reference proteome</keyword>
<dbReference type="PANTHER" id="PTHR46481:SF10">
    <property type="entry name" value="ZINC FINGER BED DOMAIN-CONTAINING PROTEIN 39"/>
    <property type="match status" value="1"/>
</dbReference>
<dbReference type="GO" id="GO:0005634">
    <property type="term" value="C:nucleus"/>
    <property type="evidence" value="ECO:0007669"/>
    <property type="project" value="UniProtKB-SubCell"/>
</dbReference>
<comment type="caution">
    <text evidence="6">The sequence shown here is derived from an EMBL/GenBank/DDBJ whole genome shotgun (WGS) entry which is preliminary data.</text>
</comment>
<sequence>MCSAKLKKNGNTSVMLNHLRSVHSLNLEKVSKTSTNDNLTQMPIKSLLSNEKVYDENTRKYQKLTDSVVDFVTHCSEALSLVDNLSRRKLTDVIISEKFETHKKKIVEELDQTLALSVTTDCWTSPANDPYMGLTCHYIDNEDQLQKIPIALKYVPESHTSQNLASSLKKVFHDYNIEHKLTSISTDSAANMIKMATFLSGKKHLPFLGHIMNIVVKKNIIDSSNESLKTLISKCRKLVGTFRHVRI</sequence>
<keyword evidence="2" id="KW-0479">Metal-binding</keyword>
<protein>
    <submittedName>
        <fullName evidence="6">Zinc finger BED domain-containing 1-like</fullName>
    </submittedName>
</protein>
<dbReference type="EMBL" id="REGN01008799">
    <property type="protein sequence ID" value="RNA02652.1"/>
    <property type="molecule type" value="Genomic_DNA"/>
</dbReference>
<evidence type="ECO:0000256" key="2">
    <source>
        <dbReference type="ARBA" id="ARBA00022723"/>
    </source>
</evidence>
<evidence type="ECO:0000313" key="7">
    <source>
        <dbReference type="Proteomes" id="UP000276133"/>
    </source>
</evidence>
<comment type="subcellular location">
    <subcellularLocation>
        <location evidence="1">Nucleus</location>
    </subcellularLocation>
</comment>
<keyword evidence="4" id="KW-0862">Zinc</keyword>
<dbReference type="AlphaFoldDB" id="A0A3M7PU14"/>
<evidence type="ECO:0000256" key="5">
    <source>
        <dbReference type="ARBA" id="ARBA00023242"/>
    </source>
</evidence>
<name>A0A3M7PU14_BRAPC</name>
<dbReference type="InterPro" id="IPR052035">
    <property type="entry name" value="ZnF_BED_domain_contain"/>
</dbReference>
<gene>
    <name evidence="6" type="ORF">BpHYR1_014941</name>
</gene>
<dbReference type="GO" id="GO:0008270">
    <property type="term" value="F:zinc ion binding"/>
    <property type="evidence" value="ECO:0007669"/>
    <property type="project" value="UniProtKB-KW"/>
</dbReference>
<keyword evidence="5" id="KW-0539">Nucleus</keyword>
<dbReference type="PANTHER" id="PTHR46481">
    <property type="entry name" value="ZINC FINGER BED DOMAIN-CONTAINING PROTEIN 4"/>
    <property type="match status" value="1"/>
</dbReference>
<accession>A0A3M7PU14</accession>
<proteinExistence type="predicted"/>
<dbReference type="STRING" id="10195.A0A3M7PU14"/>